<comment type="caution">
    <text evidence="2">The sequence shown here is derived from an EMBL/GenBank/DDBJ whole genome shotgun (WGS) entry which is preliminary data.</text>
</comment>
<organism evidence="2 3">
    <name type="scientific">Pelovirga terrestris</name>
    <dbReference type="NCBI Taxonomy" id="2771352"/>
    <lineage>
        <taxon>Bacteria</taxon>
        <taxon>Pseudomonadati</taxon>
        <taxon>Thermodesulfobacteriota</taxon>
        <taxon>Desulfuromonadia</taxon>
        <taxon>Geobacterales</taxon>
        <taxon>Geobacteraceae</taxon>
        <taxon>Pelovirga</taxon>
    </lineage>
</organism>
<evidence type="ECO:0000313" key="3">
    <source>
        <dbReference type="Proteomes" id="UP000632828"/>
    </source>
</evidence>
<evidence type="ECO:0000313" key="2">
    <source>
        <dbReference type="EMBL" id="MBD1401161.1"/>
    </source>
</evidence>
<feature type="transmembrane region" description="Helical" evidence="1">
    <location>
        <begin position="152"/>
        <end position="170"/>
    </location>
</feature>
<evidence type="ECO:0000256" key="1">
    <source>
        <dbReference type="SAM" id="Phobius"/>
    </source>
</evidence>
<keyword evidence="1" id="KW-0812">Transmembrane</keyword>
<dbReference type="EMBL" id="JACWUN010000012">
    <property type="protein sequence ID" value="MBD1401161.1"/>
    <property type="molecule type" value="Genomic_DNA"/>
</dbReference>
<dbReference type="RefSeq" id="WP_191156461.1">
    <property type="nucleotide sequence ID" value="NZ_JACWUN010000012.1"/>
</dbReference>
<proteinExistence type="predicted"/>
<dbReference type="Proteomes" id="UP000632828">
    <property type="component" value="Unassembled WGS sequence"/>
</dbReference>
<reference evidence="2" key="1">
    <citation type="submission" date="2020-09" db="EMBL/GenBank/DDBJ databases">
        <title>Pelobacter alkaliphilus sp. nov., a novel anaerobic arsenate-reducing bacterium from terrestrial mud volcano.</title>
        <authorList>
            <person name="Khomyakova M.A."/>
            <person name="Merkel A.Y."/>
            <person name="Slobodkin A.I."/>
        </authorList>
    </citation>
    <scope>NUCLEOTIDE SEQUENCE</scope>
    <source>
        <strain evidence="2">M08fum</strain>
    </source>
</reference>
<accession>A0A8J6URD7</accession>
<evidence type="ECO:0008006" key="4">
    <source>
        <dbReference type="Google" id="ProtNLM"/>
    </source>
</evidence>
<sequence>MNSSTTYRIRKGFLIPMAITVVLGVALLLIGMAVQLPAGRLYLLAAFIAPALLIFIESSRRRVHLHNDHILMERTLGKKQLLFSELTSVDAVRVRKRVFISLTTENSFMIISNSYDRFDELVRRLIDLVPQPTLSNEARELAADPPRKCSDIFSAWLAVAVLLLVIAVQLRSIF</sequence>
<dbReference type="AlphaFoldDB" id="A0A8J6URD7"/>
<keyword evidence="1" id="KW-0472">Membrane</keyword>
<keyword evidence="3" id="KW-1185">Reference proteome</keyword>
<keyword evidence="1" id="KW-1133">Transmembrane helix</keyword>
<gene>
    <name evidence="2" type="ORF">ICT70_10790</name>
</gene>
<name>A0A8J6URD7_9BACT</name>
<feature type="transmembrane region" description="Helical" evidence="1">
    <location>
        <begin position="12"/>
        <end position="33"/>
    </location>
</feature>
<feature type="transmembrane region" description="Helical" evidence="1">
    <location>
        <begin position="39"/>
        <end position="56"/>
    </location>
</feature>
<protein>
    <recommendedName>
        <fullName evidence="4">PH domain-containing protein</fullName>
    </recommendedName>
</protein>